<dbReference type="RefSeq" id="WP_233697657.1">
    <property type="nucleotide sequence ID" value="NZ_JAJNBZ010000014.1"/>
</dbReference>
<comment type="caution">
    <text evidence="2">The sequence shown here is derived from an EMBL/GenBank/DDBJ whole genome shotgun (WGS) entry which is preliminary data.</text>
</comment>
<dbReference type="PANTHER" id="PTHR35792:SF2">
    <property type="entry name" value="GENERAL STRESS PROTEIN"/>
    <property type="match status" value="1"/>
</dbReference>
<keyword evidence="3" id="KW-1185">Reference proteome</keyword>
<organism evidence="2 3">
    <name type="scientific">Paenibacillus profundus</name>
    <dbReference type="NCBI Taxonomy" id="1173085"/>
    <lineage>
        <taxon>Bacteria</taxon>
        <taxon>Bacillati</taxon>
        <taxon>Bacillota</taxon>
        <taxon>Bacilli</taxon>
        <taxon>Bacillales</taxon>
        <taxon>Paenibacillaceae</taxon>
        <taxon>Paenibacillus</taxon>
    </lineage>
</organism>
<accession>A0ABS8YKX2</accession>
<feature type="compositionally biased region" description="Basic and acidic residues" evidence="1">
    <location>
        <begin position="126"/>
        <end position="145"/>
    </location>
</feature>
<dbReference type="InterPro" id="IPR024623">
    <property type="entry name" value="YtxH"/>
</dbReference>
<dbReference type="InterPro" id="IPR052928">
    <property type="entry name" value="Desiccation-related_membrane"/>
</dbReference>
<protein>
    <submittedName>
        <fullName evidence="2">YtxH domain-containing protein</fullName>
    </submittedName>
</protein>
<reference evidence="2 3" key="1">
    <citation type="submission" date="2021-11" db="EMBL/GenBank/DDBJ databases">
        <title>Draft genome sequence of Paenibacillus profundus YoMME, a new Gram-positive bacteria with exoelectrogenic properties.</title>
        <authorList>
            <person name="Hubenova Y."/>
            <person name="Hubenova E."/>
            <person name="Manasiev Y."/>
            <person name="Peykov S."/>
            <person name="Mitov M."/>
        </authorList>
    </citation>
    <scope>NUCLEOTIDE SEQUENCE [LARGE SCALE GENOMIC DNA]</scope>
    <source>
        <strain evidence="2 3">YoMME</strain>
    </source>
</reference>
<dbReference type="PANTHER" id="PTHR35792">
    <property type="entry name" value="GENERAL STRESS PROTEIN"/>
    <property type="match status" value="1"/>
</dbReference>
<name>A0ABS8YKX2_9BACL</name>
<gene>
    <name evidence="2" type="ORF">LQV63_17495</name>
</gene>
<proteinExistence type="predicted"/>
<evidence type="ECO:0000256" key="1">
    <source>
        <dbReference type="SAM" id="MobiDB-lite"/>
    </source>
</evidence>
<evidence type="ECO:0000313" key="3">
    <source>
        <dbReference type="Proteomes" id="UP001199916"/>
    </source>
</evidence>
<dbReference type="EMBL" id="JAJNBZ010000014">
    <property type="protein sequence ID" value="MCE5171098.1"/>
    <property type="molecule type" value="Genomic_DNA"/>
</dbReference>
<dbReference type="Proteomes" id="UP001199916">
    <property type="component" value="Unassembled WGS sequence"/>
</dbReference>
<dbReference type="Pfam" id="PF12732">
    <property type="entry name" value="YtxH"/>
    <property type="match status" value="1"/>
</dbReference>
<feature type="region of interest" description="Disordered" evidence="1">
    <location>
        <begin position="99"/>
        <end position="145"/>
    </location>
</feature>
<sequence length="145" mass="15833">MAKANKTFWIGALIGGVLGSVSALLLAPKSGRELRQDIAEGAQQVSEKTQHLAKQFGEHSGELLTTAKEKVVAIKQGWSEWRQDGAEEEEKVMVTAVKENTAEQVTDSLAEQHEDNLSGQTNENVSHSEESVSQAETEHELIHQS</sequence>
<evidence type="ECO:0000313" key="2">
    <source>
        <dbReference type="EMBL" id="MCE5171098.1"/>
    </source>
</evidence>